<reference evidence="1 2" key="1">
    <citation type="journal article" date="2019" name="Int. J. Syst. Evol. Microbiol.">
        <title>The Global Catalogue of Microorganisms (GCM) 10K type strain sequencing project: providing services to taxonomists for standard genome sequencing and annotation.</title>
        <authorList>
            <consortium name="The Broad Institute Genomics Platform"/>
            <consortium name="The Broad Institute Genome Sequencing Center for Infectious Disease"/>
            <person name="Wu L."/>
            <person name="Ma J."/>
        </authorList>
    </citation>
    <scope>NUCLEOTIDE SEQUENCE [LARGE SCALE GENOMIC DNA]</scope>
    <source>
        <strain evidence="1 2">JCM 4524</strain>
    </source>
</reference>
<proteinExistence type="predicted"/>
<accession>A0ABN3QKL3</accession>
<gene>
    <name evidence="1" type="ORF">GCM10010307_19330</name>
</gene>
<evidence type="ECO:0000313" key="1">
    <source>
        <dbReference type="EMBL" id="GAA2628953.1"/>
    </source>
</evidence>
<organism evidence="1 2">
    <name type="scientific">Streptomyces vastus</name>
    <dbReference type="NCBI Taxonomy" id="285451"/>
    <lineage>
        <taxon>Bacteria</taxon>
        <taxon>Bacillati</taxon>
        <taxon>Actinomycetota</taxon>
        <taxon>Actinomycetes</taxon>
        <taxon>Kitasatosporales</taxon>
        <taxon>Streptomycetaceae</taxon>
        <taxon>Streptomyces</taxon>
    </lineage>
</organism>
<protein>
    <submittedName>
        <fullName evidence="1">Uncharacterized protein</fullName>
    </submittedName>
</protein>
<sequence>MSGDGGAHALVGHDHHRGGLVRAVGDQACGLLEENGHQASWGWGVWDGADSGEGAGGNRAFKVTEVFGTKRVCL</sequence>
<evidence type="ECO:0000313" key="2">
    <source>
        <dbReference type="Proteomes" id="UP001500151"/>
    </source>
</evidence>
<keyword evidence="2" id="KW-1185">Reference proteome</keyword>
<comment type="caution">
    <text evidence="1">The sequence shown here is derived from an EMBL/GenBank/DDBJ whole genome shotgun (WGS) entry which is preliminary data.</text>
</comment>
<dbReference type="EMBL" id="BAAASJ010000021">
    <property type="protein sequence ID" value="GAA2628953.1"/>
    <property type="molecule type" value="Genomic_DNA"/>
</dbReference>
<name>A0ABN3QKL3_9ACTN</name>
<dbReference type="Proteomes" id="UP001500151">
    <property type="component" value="Unassembled WGS sequence"/>
</dbReference>